<dbReference type="InterPro" id="IPR038476">
    <property type="entry name" value="UvrC_RNase_H_dom_sf"/>
</dbReference>
<name>A0A0G0U1B9_9BACT</name>
<dbReference type="PANTHER" id="PTHR30562">
    <property type="entry name" value="UVRC/OXIDOREDUCTASE"/>
    <property type="match status" value="1"/>
</dbReference>
<dbReference type="CDD" id="cd10434">
    <property type="entry name" value="GIY-YIG_UvrC_Cho"/>
    <property type="match status" value="1"/>
</dbReference>
<reference evidence="8 9" key="1">
    <citation type="journal article" date="2015" name="Nature">
        <title>rRNA introns, odd ribosomes, and small enigmatic genomes across a large radiation of phyla.</title>
        <authorList>
            <person name="Brown C.T."/>
            <person name="Hug L.A."/>
            <person name="Thomas B.C."/>
            <person name="Sharon I."/>
            <person name="Castelle C.J."/>
            <person name="Singh A."/>
            <person name="Wilkins M.J."/>
            <person name="Williams K.H."/>
            <person name="Banfield J.F."/>
        </authorList>
    </citation>
    <scope>NUCLEOTIDE SEQUENCE [LARGE SCALE GENOMIC DNA]</scope>
</reference>
<dbReference type="GO" id="GO:0006289">
    <property type="term" value="P:nucleotide-excision repair"/>
    <property type="evidence" value="ECO:0007669"/>
    <property type="project" value="InterPro"/>
</dbReference>
<comment type="caution">
    <text evidence="8">The sequence shown here is derived from an EMBL/GenBank/DDBJ whole genome shotgun (WGS) entry which is preliminary data.</text>
</comment>
<dbReference type="AlphaFoldDB" id="A0A0G0U1B9"/>
<gene>
    <name evidence="8" type="ORF">UU29_C0008G0022</name>
</gene>
<evidence type="ECO:0000313" key="8">
    <source>
        <dbReference type="EMBL" id="KKR82913.1"/>
    </source>
</evidence>
<evidence type="ECO:0000256" key="5">
    <source>
        <dbReference type="ARBA" id="ARBA00023204"/>
    </source>
</evidence>
<dbReference type="Proteomes" id="UP000034601">
    <property type="component" value="Unassembled WGS sequence"/>
</dbReference>
<keyword evidence="4" id="KW-0267">Excision nuclease</keyword>
<keyword evidence="3" id="KW-0228">DNA excision</keyword>
<evidence type="ECO:0000259" key="7">
    <source>
        <dbReference type="PROSITE" id="PS50165"/>
    </source>
</evidence>
<evidence type="ECO:0000259" key="6">
    <source>
        <dbReference type="PROSITE" id="PS50164"/>
    </source>
</evidence>
<dbReference type="GO" id="GO:0009380">
    <property type="term" value="C:excinuclease repair complex"/>
    <property type="evidence" value="ECO:0007669"/>
    <property type="project" value="TreeGrafter"/>
</dbReference>
<dbReference type="Pfam" id="PF08459">
    <property type="entry name" value="UvrC_RNaseH_dom"/>
    <property type="match status" value="1"/>
</dbReference>
<dbReference type="InterPro" id="IPR050066">
    <property type="entry name" value="UvrABC_protein_C"/>
</dbReference>
<organism evidence="8 9">
    <name type="scientific">Candidatus Daviesbacteria bacterium GW2011_GWA2_40_9</name>
    <dbReference type="NCBI Taxonomy" id="1618424"/>
    <lineage>
        <taxon>Bacteria</taxon>
        <taxon>Candidatus Daviesiibacteriota</taxon>
    </lineage>
</organism>
<feature type="domain" description="UvrC family homology region profile" evidence="7">
    <location>
        <begin position="252"/>
        <end position="356"/>
    </location>
</feature>
<dbReference type="Gene3D" id="3.40.1440.10">
    <property type="entry name" value="GIY-YIG endonuclease"/>
    <property type="match status" value="1"/>
</dbReference>
<feature type="domain" description="GIY-YIG" evidence="6">
    <location>
        <begin position="13"/>
        <end position="91"/>
    </location>
</feature>
<dbReference type="GO" id="GO:0009381">
    <property type="term" value="F:excinuclease ABC activity"/>
    <property type="evidence" value="ECO:0007669"/>
    <property type="project" value="InterPro"/>
</dbReference>
<dbReference type="InterPro" id="IPR047296">
    <property type="entry name" value="GIY-YIG_UvrC_Cho"/>
</dbReference>
<dbReference type="SMART" id="SM00465">
    <property type="entry name" value="GIYc"/>
    <property type="match status" value="1"/>
</dbReference>
<dbReference type="SUPFAM" id="SSF46600">
    <property type="entry name" value="C-terminal UvrC-binding domain of UvrB"/>
    <property type="match status" value="1"/>
</dbReference>
<dbReference type="Pfam" id="PF01541">
    <property type="entry name" value="GIY-YIG"/>
    <property type="match status" value="1"/>
</dbReference>
<evidence type="ECO:0000256" key="1">
    <source>
        <dbReference type="ARBA" id="ARBA00022490"/>
    </source>
</evidence>
<dbReference type="EMBL" id="LCAB01000008">
    <property type="protein sequence ID" value="KKR82913.1"/>
    <property type="molecule type" value="Genomic_DNA"/>
</dbReference>
<dbReference type="Gene3D" id="3.30.420.340">
    <property type="entry name" value="UvrC, RNAse H endonuclease domain"/>
    <property type="match status" value="1"/>
</dbReference>
<dbReference type="InterPro" id="IPR001162">
    <property type="entry name" value="UvrC_RNase_H_dom"/>
</dbReference>
<evidence type="ECO:0000313" key="9">
    <source>
        <dbReference type="Proteomes" id="UP000034601"/>
    </source>
</evidence>
<evidence type="ECO:0000256" key="3">
    <source>
        <dbReference type="ARBA" id="ARBA00022769"/>
    </source>
</evidence>
<evidence type="ECO:0000256" key="2">
    <source>
        <dbReference type="ARBA" id="ARBA00022763"/>
    </source>
</evidence>
<sequence>MIPAFINKWQLPHKPGVYIFQDKNGKILYVGKAINLYHRVASYFNGKPDNPKTASLVEKIANCETLEVLSDIEALILEANLIKKYLPPFNIRLTDDKDYLYIKITDEPFPRILIARKTELDDAKEYFGPFPSSKAVRATLKKLRRVFPWCTSPPKEGVKRPCFYYHLNLCPGPCAGKIDQKEYLKITRGFSQFMQGKKEDLLASLKEEMKTFAQKREFERAQATKRIIEGVEYLSQPNRAEVYLENPNFVEAQNSLAVERLQKDLKLPQLPERIECFDISNIQGQYAVGSLVVLTSGEIDKRWYRRFKINPSADGKGKVNDVAMMREVVSRRVKHPEWPTPHLVLIDGGRGQVRGAWEEISKAGWKVPVLGLAKKMEWLYTRDKEVIKLSKSSLSLRLLQKIRDEAHRFAISYHRKLRSHSYNLNVLYNPKGLHFRRT</sequence>
<accession>A0A0G0U1B9</accession>
<dbReference type="PROSITE" id="PS50164">
    <property type="entry name" value="GIY_YIG"/>
    <property type="match status" value="1"/>
</dbReference>
<dbReference type="InterPro" id="IPR036876">
    <property type="entry name" value="UVR_dom_sf"/>
</dbReference>
<dbReference type="PATRIC" id="fig|1618424.3.peg.577"/>
<keyword evidence="1" id="KW-0963">Cytoplasm</keyword>
<dbReference type="InterPro" id="IPR035901">
    <property type="entry name" value="GIY-YIG_endonuc_sf"/>
</dbReference>
<protein>
    <submittedName>
        <fullName evidence="8">Excinuclease ABC subunit C</fullName>
    </submittedName>
</protein>
<keyword evidence="2" id="KW-0227">DNA damage</keyword>
<dbReference type="PANTHER" id="PTHR30562:SF1">
    <property type="entry name" value="UVRABC SYSTEM PROTEIN C"/>
    <property type="match status" value="1"/>
</dbReference>
<dbReference type="InterPro" id="IPR000305">
    <property type="entry name" value="GIY-YIG_endonuc"/>
</dbReference>
<dbReference type="PROSITE" id="PS50165">
    <property type="entry name" value="UVRC"/>
    <property type="match status" value="1"/>
</dbReference>
<evidence type="ECO:0000256" key="4">
    <source>
        <dbReference type="ARBA" id="ARBA00022881"/>
    </source>
</evidence>
<proteinExistence type="predicted"/>
<keyword evidence="5" id="KW-0234">DNA repair</keyword>
<dbReference type="SUPFAM" id="SSF82771">
    <property type="entry name" value="GIY-YIG endonuclease"/>
    <property type="match status" value="1"/>
</dbReference>
<dbReference type="FunFam" id="3.40.1440.10:FF:000001">
    <property type="entry name" value="UvrABC system protein C"/>
    <property type="match status" value="1"/>
</dbReference>